<reference evidence="1 2" key="1">
    <citation type="journal article" date="2021" name="Front. Genet.">
        <title>Chromosome-Level Genome Assembly Reveals Significant Gene Expansion in the Toll and IMD Signaling Pathways of Dendrolimus kikuchii.</title>
        <authorList>
            <person name="Zhou J."/>
            <person name="Wu P."/>
            <person name="Xiong Z."/>
            <person name="Liu N."/>
            <person name="Zhao N."/>
            <person name="Ji M."/>
            <person name="Qiu Y."/>
            <person name="Yang B."/>
        </authorList>
    </citation>
    <scope>NUCLEOTIDE SEQUENCE [LARGE SCALE GENOMIC DNA]</scope>
    <source>
        <strain evidence="1">Ann1</strain>
    </source>
</reference>
<keyword evidence="2" id="KW-1185">Reference proteome</keyword>
<proteinExistence type="predicted"/>
<evidence type="ECO:0000313" key="2">
    <source>
        <dbReference type="Proteomes" id="UP000824533"/>
    </source>
</evidence>
<organism evidence="1 2">
    <name type="scientific">Dendrolimus kikuchii</name>
    <dbReference type="NCBI Taxonomy" id="765133"/>
    <lineage>
        <taxon>Eukaryota</taxon>
        <taxon>Metazoa</taxon>
        <taxon>Ecdysozoa</taxon>
        <taxon>Arthropoda</taxon>
        <taxon>Hexapoda</taxon>
        <taxon>Insecta</taxon>
        <taxon>Pterygota</taxon>
        <taxon>Neoptera</taxon>
        <taxon>Endopterygota</taxon>
        <taxon>Lepidoptera</taxon>
        <taxon>Glossata</taxon>
        <taxon>Ditrysia</taxon>
        <taxon>Bombycoidea</taxon>
        <taxon>Lasiocampidae</taxon>
        <taxon>Dendrolimus</taxon>
    </lineage>
</organism>
<evidence type="ECO:0000313" key="1">
    <source>
        <dbReference type="EMBL" id="KAJ0182578.1"/>
    </source>
</evidence>
<dbReference type="Proteomes" id="UP000824533">
    <property type="component" value="Linkage Group LG03"/>
</dbReference>
<accession>A0ACC1DFY1</accession>
<sequence length="358" mass="40271">MSLASGNDLSDDEIFIGKLTMTEVKKHIFSGRARCANSDFHDELNSSINTFDIEKEDQNTILKIIEVHSQPNLNSPCVDHRTSDASFLEMEEFVNKLCLSPQKINSKDDLTYKKVLGNINKEDIIKLETKQKSQSPIVDSIQNIHSNVLQEQNVKLHESNNIAYVTASVTPIKRNNQFTDKDVFKTPLTSIKSKPTVKTSSNTPHSSKKTCVTPMKKSNTPKYQDIMSPVAAYIHQSPQTPLVQNVHHKKTLTGLSLIPQLGRNYIKPANKENIKLPLIAYRSAKVTKLIDLPEDKKIPKSCTQTLSSIPRPTIIKHTHREIGPKPMTTNIEDSFANLSYHQAEISVCTQKLAYNTKK</sequence>
<dbReference type="EMBL" id="CM034389">
    <property type="protein sequence ID" value="KAJ0182578.1"/>
    <property type="molecule type" value="Genomic_DNA"/>
</dbReference>
<protein>
    <submittedName>
        <fullName evidence="1">Uncharacterized protein</fullName>
    </submittedName>
</protein>
<gene>
    <name evidence="1" type="ORF">K1T71_001947</name>
</gene>
<name>A0ACC1DFY1_9NEOP</name>
<comment type="caution">
    <text evidence="1">The sequence shown here is derived from an EMBL/GenBank/DDBJ whole genome shotgun (WGS) entry which is preliminary data.</text>
</comment>